<reference evidence="1 2" key="1">
    <citation type="journal article" date="2009" name="Nat. Biotechnol.">
        <title>Genome sequence of the recombinant protein production host Pichia pastoris.</title>
        <authorList>
            <person name="De Schutter K."/>
            <person name="Lin Y.C."/>
            <person name="Tiels P."/>
            <person name="Van Hecke A."/>
            <person name="Glinka S."/>
            <person name="Weber-Lehmann J."/>
            <person name="Rouze P."/>
            <person name="Van de Peer Y."/>
            <person name="Callewaert N."/>
        </authorList>
    </citation>
    <scope>NUCLEOTIDE SEQUENCE [LARGE SCALE GENOMIC DNA]</scope>
    <source>
        <strain evidence="2">GS115 / ATCC 20864</strain>
    </source>
</reference>
<dbReference type="Proteomes" id="UP000000314">
    <property type="component" value="Chromosome 1"/>
</dbReference>
<dbReference type="InParanoid" id="C4QXV2"/>
<protein>
    <submittedName>
        <fullName evidence="1">Uncharacterized protein</fullName>
    </submittedName>
</protein>
<dbReference type="AlphaFoldDB" id="C4QXV2"/>
<accession>C4QXV2</accession>
<keyword evidence="2" id="KW-1185">Reference proteome</keyword>
<proteinExistence type="predicted"/>
<dbReference type="KEGG" id="ppa:PAS_chr1-4_0240"/>
<sequence>MFLNSSRGNFFCRIGITCTDHILLDQTPWREFWIVHPTGRSEIVPRRPLTPFQPVAYP</sequence>
<dbReference type="EMBL" id="FN392319">
    <property type="protein sequence ID" value="CAY68075.1"/>
    <property type="molecule type" value="Genomic_DNA"/>
</dbReference>
<dbReference type="GeneID" id="8196914"/>
<evidence type="ECO:0000313" key="2">
    <source>
        <dbReference type="Proteomes" id="UP000000314"/>
    </source>
</evidence>
<dbReference type="RefSeq" id="XP_002490356.1">
    <property type="nucleotide sequence ID" value="XM_002490311.1"/>
</dbReference>
<organism evidence="1 2">
    <name type="scientific">Komagataella phaffii (strain GS115 / ATCC 20864)</name>
    <name type="common">Yeast</name>
    <name type="synonym">Pichia pastoris</name>
    <dbReference type="NCBI Taxonomy" id="644223"/>
    <lineage>
        <taxon>Eukaryota</taxon>
        <taxon>Fungi</taxon>
        <taxon>Dikarya</taxon>
        <taxon>Ascomycota</taxon>
        <taxon>Saccharomycotina</taxon>
        <taxon>Pichiomycetes</taxon>
        <taxon>Pichiales</taxon>
        <taxon>Pichiaceae</taxon>
        <taxon>Komagataella</taxon>
    </lineage>
</organism>
<dbReference type="HOGENOM" id="CLU_2979865_0_0_1"/>
<gene>
    <name evidence="1" type="ordered locus">PAS_chr1-4_0240</name>
</gene>
<evidence type="ECO:0000313" key="1">
    <source>
        <dbReference type="EMBL" id="CAY68075.1"/>
    </source>
</evidence>
<name>C4QXV2_KOMPG</name>